<gene>
    <name evidence="1" type="ORF">EVA_09669</name>
</gene>
<organism evidence="1">
    <name type="scientific">gut metagenome</name>
    <dbReference type="NCBI Taxonomy" id="749906"/>
    <lineage>
        <taxon>unclassified sequences</taxon>
        <taxon>metagenomes</taxon>
        <taxon>organismal metagenomes</taxon>
    </lineage>
</organism>
<accession>J9G5S4</accession>
<reference evidence="1" key="1">
    <citation type="journal article" date="2012" name="PLoS ONE">
        <title>Gene sets for utilization of primary and secondary nutrition supplies in the distal gut of endangered iberian lynx.</title>
        <authorList>
            <person name="Alcaide M."/>
            <person name="Messina E."/>
            <person name="Richter M."/>
            <person name="Bargiela R."/>
            <person name="Peplies J."/>
            <person name="Huws S.A."/>
            <person name="Newbold C.J."/>
            <person name="Golyshin P.N."/>
            <person name="Simon M.A."/>
            <person name="Lopez G."/>
            <person name="Yakimov M.M."/>
            <person name="Ferrer M."/>
        </authorList>
    </citation>
    <scope>NUCLEOTIDE SEQUENCE</scope>
</reference>
<evidence type="ECO:0000313" key="1">
    <source>
        <dbReference type="EMBL" id="EJX02224.1"/>
    </source>
</evidence>
<dbReference type="AlphaFoldDB" id="J9G5S4"/>
<dbReference type="EMBL" id="AMCI01002636">
    <property type="protein sequence ID" value="EJX02224.1"/>
    <property type="molecule type" value="Genomic_DNA"/>
</dbReference>
<protein>
    <submittedName>
        <fullName evidence="1">Uncharacterized protein</fullName>
    </submittedName>
</protein>
<sequence>MCDHALFCSFSHINLISIYTDKTRGEIFPAAIRD</sequence>
<proteinExistence type="predicted"/>
<name>J9G5S4_9ZZZZ</name>
<comment type="caution">
    <text evidence="1">The sequence shown here is derived from an EMBL/GenBank/DDBJ whole genome shotgun (WGS) entry which is preliminary data.</text>
</comment>